<proteinExistence type="predicted"/>
<dbReference type="RefSeq" id="WP_209637919.1">
    <property type="nucleotide sequence ID" value="NZ_JAGINW010000001.1"/>
</dbReference>
<organism evidence="1 2">
    <name type="scientific">Kibdelosporangium banguiense</name>
    <dbReference type="NCBI Taxonomy" id="1365924"/>
    <lineage>
        <taxon>Bacteria</taxon>
        <taxon>Bacillati</taxon>
        <taxon>Actinomycetota</taxon>
        <taxon>Actinomycetes</taxon>
        <taxon>Pseudonocardiales</taxon>
        <taxon>Pseudonocardiaceae</taxon>
        <taxon>Kibdelosporangium</taxon>
    </lineage>
</organism>
<keyword evidence="2" id="KW-1185">Reference proteome</keyword>
<gene>
    <name evidence="1" type="ORF">JOF56_002833</name>
</gene>
<evidence type="ECO:0008006" key="3">
    <source>
        <dbReference type="Google" id="ProtNLM"/>
    </source>
</evidence>
<comment type="caution">
    <text evidence="1">The sequence shown here is derived from an EMBL/GenBank/DDBJ whole genome shotgun (WGS) entry which is preliminary data.</text>
</comment>
<evidence type="ECO:0000313" key="1">
    <source>
        <dbReference type="EMBL" id="MBP2322448.1"/>
    </source>
</evidence>
<name>A0ABS4TF12_9PSEU</name>
<protein>
    <recommendedName>
        <fullName evidence="3">NadR/Ttd14 AAA domain-containing protein</fullName>
    </recommendedName>
</protein>
<accession>A0ABS4TF12</accession>
<sequence>MKIALPSHRGTLVAVAGATTAAKTEVVDALAKHLGPAVLTIGTRSCPDPEAGVESLIKVDGRAAEDAITIARMAESAAVKASPLVITTRPVLDELARYRAARRIRHEYVQHHVMRRVEDTVAWEAADYDFVVWSRSPFPTPSERAFESALDGVLKDLCVPYHSVYPPLINETVERLIASIPRQQA</sequence>
<dbReference type="Proteomes" id="UP001519332">
    <property type="component" value="Unassembled WGS sequence"/>
</dbReference>
<evidence type="ECO:0000313" key="2">
    <source>
        <dbReference type="Proteomes" id="UP001519332"/>
    </source>
</evidence>
<reference evidence="1 2" key="1">
    <citation type="submission" date="2021-03" db="EMBL/GenBank/DDBJ databases">
        <title>Sequencing the genomes of 1000 actinobacteria strains.</title>
        <authorList>
            <person name="Klenk H.-P."/>
        </authorList>
    </citation>
    <scope>NUCLEOTIDE SEQUENCE [LARGE SCALE GENOMIC DNA]</scope>
    <source>
        <strain evidence="1 2">DSM 46670</strain>
    </source>
</reference>
<dbReference type="EMBL" id="JAGINW010000001">
    <property type="protein sequence ID" value="MBP2322448.1"/>
    <property type="molecule type" value="Genomic_DNA"/>
</dbReference>